<dbReference type="Proteomes" id="UP000199452">
    <property type="component" value="Unassembled WGS sequence"/>
</dbReference>
<proteinExistence type="predicted"/>
<dbReference type="AlphaFoldDB" id="A0A1G6PFY8"/>
<dbReference type="Gene3D" id="2.40.160.20">
    <property type="match status" value="1"/>
</dbReference>
<evidence type="ECO:0000313" key="1">
    <source>
        <dbReference type="EMBL" id="SDC78979.1"/>
    </source>
</evidence>
<sequence length="169" mass="18308">MKNMRILVAAIALLLVTSLSFGQGSLGKGRSQLNAGVGFSGWGVPVYIGFDYGVHPDITLGAEFSFRSYNDRYYGNDYNHSIIGISGNGNYHFNRILNIPSAFDFYAGLNLGFYVWSSPSEYKGDHTSGLGLNAQVGGRYFFSNNFGLNLEFGGGSAFSGGKIGITYKF</sequence>
<dbReference type="InterPro" id="IPR011250">
    <property type="entry name" value="OMP/PagP_B-barrel"/>
</dbReference>
<name>A0A1G6PFY8_9BACT</name>
<reference evidence="1 2" key="1">
    <citation type="submission" date="2016-09" db="EMBL/GenBank/DDBJ databases">
        <authorList>
            <person name="Capua I."/>
            <person name="De Benedictis P."/>
            <person name="Joannis T."/>
            <person name="Lombin L.H."/>
            <person name="Cattoli G."/>
        </authorList>
    </citation>
    <scope>NUCLEOTIDE SEQUENCE [LARGE SCALE GENOMIC DNA]</scope>
    <source>
        <strain evidence="1 2">A7P-90m</strain>
    </source>
</reference>
<dbReference type="STRING" id="1640674.SAMN05216323_105128"/>
<gene>
    <name evidence="1" type="ORF">SAMN05216323_105128</name>
</gene>
<keyword evidence="2" id="KW-1185">Reference proteome</keyword>
<protein>
    <submittedName>
        <fullName evidence="1">Outer membrane protein beta-barrel domain-containing protein</fullName>
    </submittedName>
</protein>
<dbReference type="OrthoDB" id="1118003at2"/>
<evidence type="ECO:0000313" key="2">
    <source>
        <dbReference type="Proteomes" id="UP000199452"/>
    </source>
</evidence>
<dbReference type="RefSeq" id="WP_092439549.1">
    <property type="nucleotide sequence ID" value="NZ_FMYP01000051.1"/>
</dbReference>
<accession>A0A1G6PFY8</accession>
<dbReference type="EMBL" id="FMYP01000051">
    <property type="protein sequence ID" value="SDC78979.1"/>
    <property type="molecule type" value="Genomic_DNA"/>
</dbReference>
<dbReference type="SUPFAM" id="SSF56925">
    <property type="entry name" value="OMPA-like"/>
    <property type="match status" value="1"/>
</dbReference>
<organism evidence="1 2">
    <name type="scientific">Williamwhitmania taraxaci</name>
    <dbReference type="NCBI Taxonomy" id="1640674"/>
    <lineage>
        <taxon>Bacteria</taxon>
        <taxon>Pseudomonadati</taxon>
        <taxon>Bacteroidota</taxon>
        <taxon>Bacteroidia</taxon>
        <taxon>Bacteroidales</taxon>
        <taxon>Williamwhitmaniaceae</taxon>
        <taxon>Williamwhitmania</taxon>
    </lineage>
</organism>